<organism evidence="1">
    <name type="scientific">Anguilla anguilla</name>
    <name type="common">European freshwater eel</name>
    <name type="synonym">Muraena anguilla</name>
    <dbReference type="NCBI Taxonomy" id="7936"/>
    <lineage>
        <taxon>Eukaryota</taxon>
        <taxon>Metazoa</taxon>
        <taxon>Chordata</taxon>
        <taxon>Craniata</taxon>
        <taxon>Vertebrata</taxon>
        <taxon>Euteleostomi</taxon>
        <taxon>Actinopterygii</taxon>
        <taxon>Neopterygii</taxon>
        <taxon>Teleostei</taxon>
        <taxon>Anguilliformes</taxon>
        <taxon>Anguillidae</taxon>
        <taxon>Anguilla</taxon>
    </lineage>
</organism>
<name>A0A0E9U6Z4_ANGAN</name>
<dbReference type="EMBL" id="GBXM01046888">
    <property type="protein sequence ID" value="JAH61689.1"/>
    <property type="molecule type" value="Transcribed_RNA"/>
</dbReference>
<proteinExistence type="predicted"/>
<accession>A0A0E9U6Z4</accession>
<reference evidence="1" key="2">
    <citation type="journal article" date="2015" name="Fish Shellfish Immunol.">
        <title>Early steps in the European eel (Anguilla anguilla)-Vibrio vulnificus interaction in the gills: Role of the RtxA13 toxin.</title>
        <authorList>
            <person name="Callol A."/>
            <person name="Pajuelo D."/>
            <person name="Ebbesson L."/>
            <person name="Teles M."/>
            <person name="MacKenzie S."/>
            <person name="Amaro C."/>
        </authorList>
    </citation>
    <scope>NUCLEOTIDE SEQUENCE</scope>
</reference>
<protein>
    <submittedName>
        <fullName evidence="1">Uncharacterized protein</fullName>
    </submittedName>
</protein>
<evidence type="ECO:0000313" key="1">
    <source>
        <dbReference type="EMBL" id="JAH61689.1"/>
    </source>
</evidence>
<dbReference type="AlphaFoldDB" id="A0A0E9U6Z4"/>
<sequence length="44" mass="5023">MSVRYGFFKKILKAMKAVGCCSIKVDNYKMDTRAVKRSQATMNC</sequence>
<reference evidence="1" key="1">
    <citation type="submission" date="2014-11" db="EMBL/GenBank/DDBJ databases">
        <authorList>
            <person name="Amaro Gonzalez C."/>
        </authorList>
    </citation>
    <scope>NUCLEOTIDE SEQUENCE</scope>
</reference>